<evidence type="ECO:0000256" key="1">
    <source>
        <dbReference type="SAM" id="MobiDB-lite"/>
    </source>
</evidence>
<dbReference type="GO" id="GO:0005856">
    <property type="term" value="C:cytoskeleton"/>
    <property type="evidence" value="ECO:0007669"/>
    <property type="project" value="TreeGrafter"/>
</dbReference>
<proteinExistence type="predicted"/>
<sequence length="795" mass="88660">MSVEVEALERWIKRGDVDEAGAVVARDILKREPYNITAQAYLRLYETGSSATPSSATPRDDAWMMARRTSSPGLPPLATPAPTPVPVPPPSSAPPPPHRPNPPPPPLHRPREHREPPQVHHDPFRQSERNLRPELQRDRDPPRYKHHSRQPSSASARTQSSAKTQTNTPAHTPTKLQPNNTGASSSSVRHSPLYPNNTGGSGSGSVKYSPRNNNTPRFATASPQTPQAPLGQTDYQREKKEREFVARHTDLTNRARSLLTELQALQLLDPHDRNNTVTDNDENTNAIAHLKAILAGRLSSVVSKPPPRSVRALARDILSSESDTVAIDLVVSDFEEVAEYTLSQPNTNPDHPRDRDQEQLVLRKAVLDRKVLLESALPTDSARLVGLGVIHFEHENRISGVGKRYVNDHTFIQKLRVEDIPRNRFMATDDGYAWDMRELAGELERITEDAAVAFAGSPTEEKAVLRNPVTQIGFSPADVERIRGHPLAGRLLPLMARDVDRAVEISGVDKPAERPVENTRGESVWKGITATGTRSATAEGHAEDLLTFPTDDAPVKDVPGVPGEFPFPRAVSIRGKPWEDAKDAQVEVTPDPFTPGTGTGVEDAPQLIPTRVSDLGSKLRESPRDSHLGIIPGGFPADDTDEKQEWEDFTDDDEQRGKEEDQVTQDWGELRLKPLVDKAREKVEKEKQEEKKEVEKVLGGWEGWKPIRYEDQRKEGKEEKEKEKEKERKKASPGSEWLKSLQAEGWLKKAADSGTSARSWEDQADEEQEARDRDNSAEDYFGWKPERDQGPFELQ</sequence>
<evidence type="ECO:0000313" key="3">
    <source>
        <dbReference type="Proteomes" id="UP001303473"/>
    </source>
</evidence>
<dbReference type="GO" id="GO:0051015">
    <property type="term" value="F:actin filament binding"/>
    <property type="evidence" value="ECO:0007669"/>
    <property type="project" value="TreeGrafter"/>
</dbReference>
<comment type="caution">
    <text evidence="2">The sequence shown here is derived from an EMBL/GenBank/DDBJ whole genome shotgun (WGS) entry which is preliminary data.</text>
</comment>
<reference evidence="3" key="1">
    <citation type="journal article" date="2023" name="Mol. Phylogenet. Evol.">
        <title>Genome-scale phylogeny and comparative genomics of the fungal order Sordariales.</title>
        <authorList>
            <person name="Hensen N."/>
            <person name="Bonometti L."/>
            <person name="Westerberg I."/>
            <person name="Brannstrom I.O."/>
            <person name="Guillou S."/>
            <person name="Cros-Aarteil S."/>
            <person name="Calhoun S."/>
            <person name="Haridas S."/>
            <person name="Kuo A."/>
            <person name="Mondo S."/>
            <person name="Pangilinan J."/>
            <person name="Riley R."/>
            <person name="LaButti K."/>
            <person name="Andreopoulos B."/>
            <person name="Lipzen A."/>
            <person name="Chen C."/>
            <person name="Yan M."/>
            <person name="Daum C."/>
            <person name="Ng V."/>
            <person name="Clum A."/>
            <person name="Steindorff A."/>
            <person name="Ohm R.A."/>
            <person name="Martin F."/>
            <person name="Silar P."/>
            <person name="Natvig D.O."/>
            <person name="Lalanne C."/>
            <person name="Gautier V."/>
            <person name="Ament-Velasquez S.L."/>
            <person name="Kruys A."/>
            <person name="Hutchinson M.I."/>
            <person name="Powell A.J."/>
            <person name="Barry K."/>
            <person name="Miller A.N."/>
            <person name="Grigoriev I.V."/>
            <person name="Debuchy R."/>
            <person name="Gladieux P."/>
            <person name="Hiltunen Thoren M."/>
            <person name="Johannesson H."/>
        </authorList>
    </citation>
    <scope>NUCLEOTIDE SEQUENCE [LARGE SCALE GENOMIC DNA]</scope>
    <source>
        <strain evidence="3">CBS 340.73</strain>
    </source>
</reference>
<dbReference type="AlphaFoldDB" id="A0AAN6S3N4"/>
<dbReference type="PANTHER" id="PTHR45920">
    <property type="entry name" value="FORMIN HOMOLOGY 2 DOMAIN CONTAINING, ISOFORM I"/>
    <property type="match status" value="1"/>
</dbReference>
<feature type="compositionally biased region" description="Acidic residues" evidence="1">
    <location>
        <begin position="638"/>
        <end position="654"/>
    </location>
</feature>
<organism evidence="2 3">
    <name type="scientific">Diplogelasinospora grovesii</name>
    <dbReference type="NCBI Taxonomy" id="303347"/>
    <lineage>
        <taxon>Eukaryota</taxon>
        <taxon>Fungi</taxon>
        <taxon>Dikarya</taxon>
        <taxon>Ascomycota</taxon>
        <taxon>Pezizomycotina</taxon>
        <taxon>Sordariomycetes</taxon>
        <taxon>Sordariomycetidae</taxon>
        <taxon>Sordariales</taxon>
        <taxon>Diplogelasinosporaceae</taxon>
        <taxon>Diplogelasinospora</taxon>
    </lineage>
</organism>
<feature type="compositionally biased region" description="Basic and acidic residues" evidence="1">
    <location>
        <begin position="784"/>
        <end position="795"/>
    </location>
</feature>
<feature type="region of interest" description="Disordered" evidence="1">
    <location>
        <begin position="67"/>
        <end position="236"/>
    </location>
</feature>
<dbReference type="Proteomes" id="UP001303473">
    <property type="component" value="Unassembled WGS sequence"/>
</dbReference>
<feature type="compositionally biased region" description="Basic and acidic residues" evidence="1">
    <location>
        <begin position="668"/>
        <end position="696"/>
    </location>
</feature>
<evidence type="ECO:0000313" key="2">
    <source>
        <dbReference type="EMBL" id="KAK3939275.1"/>
    </source>
</evidence>
<accession>A0AAN6S3N4</accession>
<feature type="compositionally biased region" description="Basic and acidic residues" evidence="1">
    <location>
        <begin position="705"/>
        <end position="730"/>
    </location>
</feature>
<dbReference type="EMBL" id="MU853814">
    <property type="protein sequence ID" value="KAK3939275.1"/>
    <property type="molecule type" value="Genomic_DNA"/>
</dbReference>
<feature type="compositionally biased region" description="Pro residues" evidence="1">
    <location>
        <begin position="73"/>
        <end position="107"/>
    </location>
</feature>
<name>A0AAN6S3N4_9PEZI</name>
<keyword evidence="3" id="KW-1185">Reference proteome</keyword>
<protein>
    <submittedName>
        <fullName evidence="2">Uncharacterized protein</fullName>
    </submittedName>
</protein>
<dbReference type="PANTHER" id="PTHR45920:SF7">
    <property type="entry name" value="FORMIN-G"/>
    <property type="match status" value="1"/>
</dbReference>
<dbReference type="GO" id="GO:0005737">
    <property type="term" value="C:cytoplasm"/>
    <property type="evidence" value="ECO:0007669"/>
    <property type="project" value="TreeGrafter"/>
</dbReference>
<feature type="compositionally biased region" description="Polar residues" evidence="1">
    <location>
        <begin position="150"/>
        <end position="227"/>
    </location>
</feature>
<feature type="compositionally biased region" description="Basic and acidic residues" evidence="1">
    <location>
        <begin position="112"/>
        <end position="143"/>
    </location>
</feature>
<gene>
    <name evidence="2" type="ORF">QBC46DRAFT_355165</name>
</gene>
<feature type="region of interest" description="Disordered" evidence="1">
    <location>
        <begin position="617"/>
        <end position="795"/>
    </location>
</feature>
<feature type="compositionally biased region" description="Basic and acidic residues" evidence="1">
    <location>
        <begin position="617"/>
        <end position="627"/>
    </location>
</feature>
<dbReference type="GO" id="GO:0030866">
    <property type="term" value="P:cortical actin cytoskeleton organization"/>
    <property type="evidence" value="ECO:0007669"/>
    <property type="project" value="TreeGrafter"/>
</dbReference>